<sequence>ADINDLTTAKVKSLIQRDVVTLSTQTTIQDVAKVMTEDAVSSVLVTDLYKPISDDPEEDDVQIVGIITARDIRT</sequence>
<dbReference type="Proteomes" id="UP001374952">
    <property type="component" value="Unassembled WGS sequence"/>
</dbReference>
<evidence type="ECO:0000313" key="2">
    <source>
        <dbReference type="Proteomes" id="UP001374952"/>
    </source>
</evidence>
<proteinExistence type="predicted"/>
<organism evidence="1 2">
    <name type="scientific">Pseudoalteromonas undina</name>
    <dbReference type="NCBI Taxonomy" id="43660"/>
    <lineage>
        <taxon>Bacteria</taxon>
        <taxon>Pseudomonadati</taxon>
        <taxon>Pseudomonadota</taxon>
        <taxon>Gammaproteobacteria</taxon>
        <taxon>Alteromonadales</taxon>
        <taxon>Pseudoalteromonadaceae</taxon>
        <taxon>Pseudoalteromonas</taxon>
    </lineage>
</organism>
<feature type="non-terminal residue" evidence="1">
    <location>
        <position position="1"/>
    </location>
</feature>
<reference evidence="1" key="1">
    <citation type="submission" date="2024-02" db="EMBL/GenBank/DDBJ databases">
        <title>Bacteria isolated from the canopy kelp, Nereocystis luetkeana.</title>
        <authorList>
            <person name="Pfister C.A."/>
            <person name="Younker I.T."/>
            <person name="Light S.H."/>
        </authorList>
    </citation>
    <scope>NUCLEOTIDE SEQUENCE</scope>
    <source>
        <strain evidence="1">TN.2.01</strain>
    </source>
</reference>
<feature type="non-terminal residue" evidence="1">
    <location>
        <position position="74"/>
    </location>
</feature>
<accession>A0ACC6RA34</accession>
<name>A0ACC6RA34_9GAMM</name>
<evidence type="ECO:0000313" key="1">
    <source>
        <dbReference type="EMBL" id="MEL0606557.1"/>
    </source>
</evidence>
<keyword evidence="2" id="KW-1185">Reference proteome</keyword>
<comment type="caution">
    <text evidence="1">The sequence shown here is derived from an EMBL/GenBank/DDBJ whole genome shotgun (WGS) entry which is preliminary data.</text>
</comment>
<dbReference type="EMBL" id="JBAKAX010000206">
    <property type="protein sequence ID" value="MEL0606557.1"/>
    <property type="molecule type" value="Genomic_DNA"/>
</dbReference>
<protein>
    <submittedName>
        <fullName evidence="1">CBS domain-containing protein</fullName>
    </submittedName>
</protein>
<gene>
    <name evidence="1" type="ORF">V6250_20690</name>
</gene>